<keyword evidence="8" id="KW-1185">Reference proteome</keyword>
<feature type="transmembrane region" description="Helical" evidence="5">
    <location>
        <begin position="1133"/>
        <end position="1152"/>
    </location>
</feature>
<feature type="transmembrane region" description="Helical" evidence="5">
    <location>
        <begin position="862"/>
        <end position="884"/>
    </location>
</feature>
<organism evidence="7 8">
    <name type="scientific">Drosophila busckii</name>
    <name type="common">Fruit fly</name>
    <dbReference type="NCBI Taxonomy" id="30019"/>
    <lineage>
        <taxon>Eukaryota</taxon>
        <taxon>Metazoa</taxon>
        <taxon>Ecdysozoa</taxon>
        <taxon>Arthropoda</taxon>
        <taxon>Hexapoda</taxon>
        <taxon>Insecta</taxon>
        <taxon>Pterygota</taxon>
        <taxon>Neoptera</taxon>
        <taxon>Endopterygota</taxon>
        <taxon>Diptera</taxon>
        <taxon>Brachycera</taxon>
        <taxon>Muscomorpha</taxon>
        <taxon>Ephydroidea</taxon>
        <taxon>Drosophilidae</taxon>
        <taxon>Drosophila</taxon>
    </lineage>
</organism>
<dbReference type="PANTHER" id="PTHR24064">
    <property type="entry name" value="SOLUTE CARRIER FAMILY 22 MEMBER"/>
    <property type="match status" value="1"/>
</dbReference>
<dbReference type="OMA" id="ICESASW"/>
<evidence type="ECO:0000313" key="8">
    <source>
        <dbReference type="Proteomes" id="UP000494163"/>
    </source>
</evidence>
<feature type="domain" description="Major facilitator superfamily (MFS) profile" evidence="6">
    <location>
        <begin position="1032"/>
        <end position="1513"/>
    </location>
</feature>
<feature type="transmembrane region" description="Helical" evidence="5">
    <location>
        <begin position="633"/>
        <end position="649"/>
    </location>
</feature>
<gene>
    <name evidence="7" type="ORF">Dbus_chr3Rg1110</name>
</gene>
<proteinExistence type="predicted"/>
<keyword evidence="3 5" id="KW-1133">Transmembrane helix</keyword>
<evidence type="ECO:0000259" key="6">
    <source>
        <dbReference type="PROSITE" id="PS50850"/>
    </source>
</evidence>
<feature type="transmembrane region" description="Helical" evidence="5">
    <location>
        <begin position="1364"/>
        <end position="1385"/>
    </location>
</feature>
<name>A0A0M4EQ39_DROBS</name>
<feature type="domain" description="Major facilitator superfamily (MFS) profile" evidence="6">
    <location>
        <begin position="529"/>
        <end position="978"/>
    </location>
</feature>
<evidence type="ECO:0000256" key="3">
    <source>
        <dbReference type="ARBA" id="ARBA00022989"/>
    </source>
</evidence>
<keyword evidence="2 5" id="KW-0812">Transmembrane</keyword>
<protein>
    <submittedName>
        <fullName evidence="7">CG14856</fullName>
    </submittedName>
</protein>
<dbReference type="Pfam" id="PF00083">
    <property type="entry name" value="Sugar_tr"/>
    <property type="match status" value="3"/>
</dbReference>
<dbReference type="GO" id="GO:0022857">
    <property type="term" value="F:transmembrane transporter activity"/>
    <property type="evidence" value="ECO:0007669"/>
    <property type="project" value="InterPro"/>
</dbReference>
<feature type="transmembrane region" description="Helical" evidence="5">
    <location>
        <begin position="829"/>
        <end position="850"/>
    </location>
</feature>
<dbReference type="PROSITE" id="PS50850">
    <property type="entry name" value="MFS"/>
    <property type="match status" value="2"/>
</dbReference>
<dbReference type="InterPro" id="IPR020846">
    <property type="entry name" value="MFS_dom"/>
</dbReference>
<feature type="transmembrane region" description="Helical" evidence="5">
    <location>
        <begin position="140"/>
        <end position="156"/>
    </location>
</feature>
<dbReference type="Gene3D" id="1.20.1250.20">
    <property type="entry name" value="MFS general substrate transporter like domains"/>
    <property type="match status" value="3"/>
</dbReference>
<feature type="transmembrane region" description="Helical" evidence="5">
    <location>
        <begin position="1027"/>
        <end position="1045"/>
    </location>
</feature>
<feature type="transmembrane region" description="Helical" evidence="5">
    <location>
        <begin position="1486"/>
        <end position="1509"/>
    </location>
</feature>
<feature type="transmembrane region" description="Helical" evidence="5">
    <location>
        <begin position="1462"/>
        <end position="1480"/>
    </location>
</feature>
<feature type="transmembrane region" description="Helical" evidence="5">
    <location>
        <begin position="252"/>
        <end position="269"/>
    </location>
</feature>
<dbReference type="OrthoDB" id="3936150at2759"/>
<feature type="transmembrane region" description="Helical" evidence="5">
    <location>
        <begin position="1159"/>
        <end position="1178"/>
    </location>
</feature>
<feature type="transmembrane region" description="Helical" evidence="5">
    <location>
        <begin position="1190"/>
        <end position="1211"/>
    </location>
</feature>
<evidence type="ECO:0000256" key="5">
    <source>
        <dbReference type="SAM" id="Phobius"/>
    </source>
</evidence>
<evidence type="ECO:0000313" key="7">
    <source>
        <dbReference type="EMBL" id="ALC46360.1"/>
    </source>
</evidence>
<feature type="transmembrane region" description="Helical" evidence="5">
    <location>
        <begin position="1340"/>
        <end position="1358"/>
    </location>
</feature>
<reference evidence="7 8" key="1">
    <citation type="submission" date="2015-08" db="EMBL/GenBank/DDBJ databases">
        <title>Ancestral chromatin configuration constrains chromatin evolution on differentiating sex chromosomes in Drosophila.</title>
        <authorList>
            <person name="Zhou Q."/>
            <person name="Bachtrog D."/>
        </authorList>
    </citation>
    <scope>NUCLEOTIDE SEQUENCE [LARGE SCALE GENOMIC DNA]</scope>
    <source>
        <tissue evidence="7">Whole larvae</tissue>
    </source>
</reference>
<comment type="subcellular location">
    <subcellularLocation>
        <location evidence="1">Membrane</location>
        <topology evidence="1">Multi-pass membrane protein</topology>
    </subcellularLocation>
</comment>
<evidence type="ECO:0000256" key="1">
    <source>
        <dbReference type="ARBA" id="ARBA00004141"/>
    </source>
</evidence>
<feature type="transmembrane region" description="Helical" evidence="5">
    <location>
        <begin position="655"/>
        <end position="674"/>
    </location>
</feature>
<dbReference type="InterPro" id="IPR005828">
    <property type="entry name" value="MFS_sugar_transport-like"/>
</dbReference>
<dbReference type="SUPFAM" id="SSF103473">
    <property type="entry name" value="MFS general substrate transporter"/>
    <property type="match status" value="3"/>
</dbReference>
<dbReference type="STRING" id="30019.A0A0M4EQ39"/>
<feature type="transmembrane region" description="Helical" evidence="5">
    <location>
        <begin position="743"/>
        <end position="762"/>
    </location>
</feature>
<sequence>MDFDRALAKCGNNHRYQYLLLSLYSLLIGISPYHHFSQNIINFVPEHYCYHEQLVNQSFAQLKALYSQFEKPSCTRLDSIDAAGNVTLSAERCDRWFYNYDNGFRSMSAEPNCSTLLIIFLVLEYVSLDLRITSLNLIRNTSYAFGMIITSLTAISVGNWKLYLICASMPKLLIISYNWLIQESAQWLITRNDIEGAIKRLRKIAKFNKRAVKEEHFEDFRSYCQTRAAKHAEEHQNKFTDIFKTPHLRNTVLRLLLIFTIMLFCRHILSRSVQVVGISPYISFALSASVLPVAGLVQMKLQKNFGRKTTSTSAMLLTGLMVAASGITLSLSKEPSVYLLVALMMLSRFGISVCFGATLLYTSELVPTCVRSRILGAGYISGSIVSILVPYILHLRTYNPAAPSIILCLFFFSSAYTCLHLPETHNRKLPNTLAEGEQFGKHERMFDFLRRAKPVDEDEEIPSAETREHLMPEQIVNTVFNILNKAKSSIHLILVAAGRSDSLVPKMDFDRVLAKCGNNHRYQYFLLSLYSLLIAMSPLHHFSQNIINFVPEHYCYHEQLVNQSFAQLKALYSQFEKPSCTRLDSIDAAGNVTLSEKRCDRWFYNYDNGFRSMSTELNWVCESNYKTPVGHSFNFLGCVLGTLIFGWLGDRIGRIWPLIGANLCAFVGDLAAVFTTNITSFSITRFIAGLAMDADTYLMYILVHEFVSQNLRVTGLNLIRSTSYAFGVIIACITAISVGHWKLYLICSSMPLLLIISFNWLIQESAQWLITRNDIEGAIRRLKTIAKFNKRVVKEKYFDAFRSYCQTSSTKHTAEDQNKFTDIFKTPHLRITIIRLLLVFALPLPVAGLVQMKLQKQFGRKATSTSAMLLTGLMVAASGITLSLSKEPSVYLLVSLMMLSRFGMSVCFIATLLYTSELAPTCVRSRVMGTGFIFGSTVSILSPYIMHLGTYNPAVSSIILCLFFFSSAYTCLHLPETHNRKLPNTLAEGEQFGKHERMFDFLRRAKPMIMDFDEILNKCGNGERYQYVLLALYSYLMFVTSMHNFSQNMISFVPDHWCYHDELENKSIADVRAIYNQFENPSCTRLALVDPDGKSSIISEEHCDRWIYNYDYGFKSMNTELNWVCDSAYKAPVGHSFFFLGSMLGTLTFGLLGDRIGRILALIFANLCGFLGDFSTIFADDLTSFSLARFVSGLAVDADTYLMYILVLEYVSPDLRNYGLSIAMGIFYCIGMITSSLLAIYVGHWKIFLVCSSLPLVLIVTYYFLVQESAQWLITRNDINGAVKRLKRVAKFNSRSVSEHDFDAFRSYCQLNAQDKEQNANGKKATIKDIFKTRHLRNNMIYMLTIFTIITLCYNTLARSVEGLGISPFISFSLSALTLPVSGIIQAKIQRSFGRKATSISSMLLTGLFTATSGIVLSLWKDPSVFLLVSLMLLSRLGISIVFGATLLFSTELVPTCMRSRGLAVAHVAGAAASLLSPYIMHLGTYIRAAPSIILCLLFFSSAFICLLLPETNNRKLPMTIEEGEEFGKGDRIFGFLRRSHEEADDKKNTETHQKLMPE</sequence>
<dbReference type="GO" id="GO:0016020">
    <property type="term" value="C:membrane"/>
    <property type="evidence" value="ECO:0007669"/>
    <property type="project" value="UniProtKB-SubCell"/>
</dbReference>
<dbReference type="InterPro" id="IPR036259">
    <property type="entry name" value="MFS_trans_sf"/>
</dbReference>
<feature type="transmembrane region" description="Helical" evidence="5">
    <location>
        <begin position="715"/>
        <end position="736"/>
    </location>
</feature>
<dbReference type="EMBL" id="CP012526">
    <property type="protein sequence ID" value="ALC46360.1"/>
    <property type="molecule type" value="Genomic_DNA"/>
</dbReference>
<feature type="transmembrane region" description="Helical" evidence="5">
    <location>
        <begin position="109"/>
        <end position="128"/>
    </location>
</feature>
<feature type="transmembrane region" description="Helical" evidence="5">
    <location>
        <begin position="927"/>
        <end position="945"/>
    </location>
</feature>
<feature type="transmembrane region" description="Helical" evidence="5">
    <location>
        <begin position="1247"/>
        <end position="1266"/>
    </location>
</feature>
<feature type="transmembrane region" description="Helical" evidence="5">
    <location>
        <begin position="686"/>
        <end position="703"/>
    </location>
</feature>
<feature type="transmembrane region" description="Helical" evidence="5">
    <location>
        <begin position="374"/>
        <end position="395"/>
    </location>
</feature>
<feature type="transmembrane region" description="Helical" evidence="5">
    <location>
        <begin position="1426"/>
        <end position="1450"/>
    </location>
</feature>
<feature type="transmembrane region" description="Helical" evidence="5">
    <location>
        <begin position="1397"/>
        <end position="1420"/>
    </location>
</feature>
<feature type="transmembrane region" description="Helical" evidence="5">
    <location>
        <begin position="313"/>
        <end position="331"/>
    </location>
</feature>
<accession>A0A0M4EQ39</accession>
<dbReference type="Proteomes" id="UP000494163">
    <property type="component" value="Chromosome 3R"/>
</dbReference>
<feature type="transmembrane region" description="Helical" evidence="5">
    <location>
        <begin position="401"/>
        <end position="419"/>
    </location>
</feature>
<evidence type="ECO:0000256" key="2">
    <source>
        <dbReference type="ARBA" id="ARBA00022692"/>
    </source>
</evidence>
<feature type="transmembrane region" description="Helical" evidence="5">
    <location>
        <begin position="951"/>
        <end position="972"/>
    </location>
</feature>
<feature type="transmembrane region" description="Helical" evidence="5">
    <location>
        <begin position="890"/>
        <end position="915"/>
    </location>
</feature>
<evidence type="ECO:0000256" key="4">
    <source>
        <dbReference type="ARBA" id="ARBA00023136"/>
    </source>
</evidence>
<keyword evidence="4 5" id="KW-0472">Membrane</keyword>
<feature type="transmembrane region" description="Helical" evidence="5">
    <location>
        <begin position="281"/>
        <end position="301"/>
    </location>
</feature>
<feature type="transmembrane region" description="Helical" evidence="5">
    <location>
        <begin position="337"/>
        <end position="362"/>
    </location>
</feature>
<feature type="transmembrane region" description="Helical" evidence="5">
    <location>
        <begin position="1218"/>
        <end position="1241"/>
    </location>
</feature>